<accession>A0AAW0DIM0</accession>
<evidence type="ECO:0000313" key="1">
    <source>
        <dbReference type="EMBL" id="KAK7051033.1"/>
    </source>
</evidence>
<sequence length="187" mass="21065">MPLSPAYTYPLLDFVNHRPCTDLASCRLYQLAFVEKNRDAFLRKVTADDGSILLDSFGNPYEQLQVPQDTTSSILVLEEYLDIQEDLEAYFRPDDHDVGNLDPLLVPPAHKIYQIVARPRTGKSSFLYILLNSHNAPQEKHPCSITFSFTDFYRASTQSISAPPTCSHYGVLTAFSTSLSTPRFIAL</sequence>
<protein>
    <submittedName>
        <fullName evidence="1">Uncharacterized protein</fullName>
    </submittedName>
</protein>
<proteinExistence type="predicted"/>
<evidence type="ECO:0000313" key="2">
    <source>
        <dbReference type="Proteomes" id="UP001383192"/>
    </source>
</evidence>
<dbReference type="AlphaFoldDB" id="A0AAW0DIM0"/>
<name>A0AAW0DIM0_9AGAR</name>
<dbReference type="Proteomes" id="UP001383192">
    <property type="component" value="Unassembled WGS sequence"/>
</dbReference>
<keyword evidence="2" id="KW-1185">Reference proteome</keyword>
<gene>
    <name evidence="1" type="ORF">VNI00_005145</name>
</gene>
<reference evidence="1 2" key="1">
    <citation type="submission" date="2024-01" db="EMBL/GenBank/DDBJ databases">
        <title>A draft genome for a cacao thread blight-causing isolate of Paramarasmius palmivorus.</title>
        <authorList>
            <person name="Baruah I.K."/>
            <person name="Bukari Y."/>
            <person name="Amoako-Attah I."/>
            <person name="Meinhardt L.W."/>
            <person name="Bailey B.A."/>
            <person name="Cohen S.P."/>
        </authorList>
    </citation>
    <scope>NUCLEOTIDE SEQUENCE [LARGE SCALE GENOMIC DNA]</scope>
    <source>
        <strain evidence="1 2">GH-12</strain>
    </source>
</reference>
<dbReference type="EMBL" id="JAYKXP010000014">
    <property type="protein sequence ID" value="KAK7051033.1"/>
    <property type="molecule type" value="Genomic_DNA"/>
</dbReference>
<comment type="caution">
    <text evidence="1">The sequence shown here is derived from an EMBL/GenBank/DDBJ whole genome shotgun (WGS) entry which is preliminary data.</text>
</comment>
<organism evidence="1 2">
    <name type="scientific">Paramarasmius palmivorus</name>
    <dbReference type="NCBI Taxonomy" id="297713"/>
    <lineage>
        <taxon>Eukaryota</taxon>
        <taxon>Fungi</taxon>
        <taxon>Dikarya</taxon>
        <taxon>Basidiomycota</taxon>
        <taxon>Agaricomycotina</taxon>
        <taxon>Agaricomycetes</taxon>
        <taxon>Agaricomycetidae</taxon>
        <taxon>Agaricales</taxon>
        <taxon>Marasmiineae</taxon>
        <taxon>Marasmiaceae</taxon>
        <taxon>Paramarasmius</taxon>
    </lineage>
</organism>